<dbReference type="Gene3D" id="3.30.40.10">
    <property type="entry name" value="Zinc/RING finger domain, C3HC4 (zinc finger)"/>
    <property type="match status" value="1"/>
</dbReference>
<dbReference type="SUPFAM" id="SSF57850">
    <property type="entry name" value="RING/U-box"/>
    <property type="match status" value="1"/>
</dbReference>
<keyword evidence="7" id="KW-0472">Membrane</keyword>
<comment type="similarity">
    <text evidence="8">Belongs to the RING-type zinc finger family. ATL subfamily.</text>
</comment>
<dbReference type="EMBL" id="CAKMRJ010000001">
    <property type="protein sequence ID" value="CAH1412080.1"/>
    <property type="molecule type" value="Genomic_DNA"/>
</dbReference>
<sequence length="120" mass="14001">MVLFLFRFIHIFNLFQPHHHHDHQKLSGSSPVSAVVTREFLVVRNFKDIDERKDLQESCAVCLNEFEGDDKLRCLINCTHDFHQGCLDRWMDHVQDHSAAPSNFSGDTFKPQTAYILVIF</sequence>
<dbReference type="PANTHER" id="PTHR46539:SF2">
    <property type="entry name" value="RING-H2 FINGER PROTEIN ATL43"/>
    <property type="match status" value="1"/>
</dbReference>
<keyword evidence="6" id="KW-1133">Transmembrane helix</keyword>
<evidence type="ECO:0000256" key="9">
    <source>
        <dbReference type="PROSITE-ProRule" id="PRU00175"/>
    </source>
</evidence>
<keyword evidence="2" id="KW-0812">Transmembrane</keyword>
<evidence type="ECO:0000256" key="2">
    <source>
        <dbReference type="ARBA" id="ARBA00022692"/>
    </source>
</evidence>
<evidence type="ECO:0000256" key="8">
    <source>
        <dbReference type="ARBA" id="ARBA00024209"/>
    </source>
</evidence>
<dbReference type="GO" id="GO:0008270">
    <property type="term" value="F:zinc ion binding"/>
    <property type="evidence" value="ECO:0007669"/>
    <property type="project" value="UniProtKB-KW"/>
</dbReference>
<evidence type="ECO:0000256" key="6">
    <source>
        <dbReference type="ARBA" id="ARBA00022989"/>
    </source>
</evidence>
<accession>A0AAU9LR09</accession>
<evidence type="ECO:0000256" key="5">
    <source>
        <dbReference type="ARBA" id="ARBA00022833"/>
    </source>
</evidence>
<keyword evidence="4 9" id="KW-0863">Zinc-finger</keyword>
<name>A0AAU9LR09_9ASTR</name>
<feature type="domain" description="RING-type" evidence="10">
    <location>
        <begin position="59"/>
        <end position="101"/>
    </location>
</feature>
<evidence type="ECO:0000259" key="10">
    <source>
        <dbReference type="PROSITE" id="PS50089"/>
    </source>
</evidence>
<comment type="caution">
    <text evidence="11">The sequence shown here is derived from an EMBL/GenBank/DDBJ whole genome shotgun (WGS) entry which is preliminary data.</text>
</comment>
<dbReference type="PANTHER" id="PTHR46539">
    <property type="entry name" value="E3 UBIQUITIN-PROTEIN LIGASE ATL42"/>
    <property type="match status" value="1"/>
</dbReference>
<evidence type="ECO:0000256" key="7">
    <source>
        <dbReference type="ARBA" id="ARBA00023136"/>
    </source>
</evidence>
<comment type="subcellular location">
    <subcellularLocation>
        <location evidence="1">Membrane</location>
    </subcellularLocation>
</comment>
<dbReference type="InterPro" id="IPR013083">
    <property type="entry name" value="Znf_RING/FYVE/PHD"/>
</dbReference>
<reference evidence="11 12" key="1">
    <citation type="submission" date="2022-01" db="EMBL/GenBank/DDBJ databases">
        <authorList>
            <person name="Xiong W."/>
            <person name="Schranz E."/>
        </authorList>
    </citation>
    <scope>NUCLEOTIDE SEQUENCE [LARGE SCALE GENOMIC DNA]</scope>
</reference>
<evidence type="ECO:0000256" key="3">
    <source>
        <dbReference type="ARBA" id="ARBA00022723"/>
    </source>
</evidence>
<dbReference type="GO" id="GO:0016020">
    <property type="term" value="C:membrane"/>
    <property type="evidence" value="ECO:0007669"/>
    <property type="project" value="UniProtKB-SubCell"/>
</dbReference>
<keyword evidence="5" id="KW-0862">Zinc</keyword>
<proteinExistence type="inferred from homology"/>
<dbReference type="InterPro" id="IPR001841">
    <property type="entry name" value="Znf_RING"/>
</dbReference>
<evidence type="ECO:0000256" key="4">
    <source>
        <dbReference type="ARBA" id="ARBA00022771"/>
    </source>
</evidence>
<dbReference type="PROSITE" id="PS50089">
    <property type="entry name" value="ZF_RING_2"/>
    <property type="match status" value="1"/>
</dbReference>
<dbReference type="AlphaFoldDB" id="A0AAU9LR09"/>
<evidence type="ECO:0000256" key="1">
    <source>
        <dbReference type="ARBA" id="ARBA00004370"/>
    </source>
</evidence>
<evidence type="ECO:0000313" key="12">
    <source>
        <dbReference type="Proteomes" id="UP001157418"/>
    </source>
</evidence>
<organism evidence="11 12">
    <name type="scientific">Lactuca virosa</name>
    <dbReference type="NCBI Taxonomy" id="75947"/>
    <lineage>
        <taxon>Eukaryota</taxon>
        <taxon>Viridiplantae</taxon>
        <taxon>Streptophyta</taxon>
        <taxon>Embryophyta</taxon>
        <taxon>Tracheophyta</taxon>
        <taxon>Spermatophyta</taxon>
        <taxon>Magnoliopsida</taxon>
        <taxon>eudicotyledons</taxon>
        <taxon>Gunneridae</taxon>
        <taxon>Pentapetalae</taxon>
        <taxon>asterids</taxon>
        <taxon>campanulids</taxon>
        <taxon>Asterales</taxon>
        <taxon>Asteraceae</taxon>
        <taxon>Cichorioideae</taxon>
        <taxon>Cichorieae</taxon>
        <taxon>Lactucinae</taxon>
        <taxon>Lactuca</taxon>
    </lineage>
</organism>
<gene>
    <name evidence="11" type="ORF">LVIROSA_LOCUS126</name>
</gene>
<dbReference type="Proteomes" id="UP001157418">
    <property type="component" value="Unassembled WGS sequence"/>
</dbReference>
<keyword evidence="12" id="KW-1185">Reference proteome</keyword>
<keyword evidence="3" id="KW-0479">Metal-binding</keyword>
<dbReference type="Pfam" id="PF13639">
    <property type="entry name" value="zf-RING_2"/>
    <property type="match status" value="1"/>
</dbReference>
<protein>
    <recommendedName>
        <fullName evidence="10">RING-type domain-containing protein</fullName>
    </recommendedName>
</protein>
<evidence type="ECO:0000313" key="11">
    <source>
        <dbReference type="EMBL" id="CAH1412080.1"/>
    </source>
</evidence>